<dbReference type="HOGENOM" id="CLU_1247435_0_0_1"/>
<feature type="domain" description="EF-hand" evidence="4">
    <location>
        <begin position="10"/>
        <end position="35"/>
    </location>
</feature>
<dbReference type="PANTHER" id="PTHR23049">
    <property type="entry name" value="MYOSIN REGULATORY LIGHT CHAIN 2"/>
    <property type="match status" value="1"/>
</dbReference>
<dbReference type="GeneID" id="17295677"/>
<dbReference type="PROSITE" id="PS50222">
    <property type="entry name" value="EF_HAND_2"/>
    <property type="match status" value="2"/>
</dbReference>
<accession>L1IRQ8</accession>
<dbReference type="InterPro" id="IPR002048">
    <property type="entry name" value="EF_hand_dom"/>
</dbReference>
<gene>
    <name evidence="5" type="ORF">GUITHDRAFT_115027</name>
</gene>
<proteinExistence type="predicted"/>
<reference evidence="7" key="2">
    <citation type="submission" date="2012-11" db="EMBL/GenBank/DDBJ databases">
        <authorList>
            <person name="Kuo A."/>
            <person name="Curtis B.A."/>
            <person name="Tanifuji G."/>
            <person name="Burki F."/>
            <person name="Gruber A."/>
            <person name="Irimia M."/>
            <person name="Maruyama S."/>
            <person name="Arias M.C."/>
            <person name="Ball S.G."/>
            <person name="Gile G.H."/>
            <person name="Hirakawa Y."/>
            <person name="Hopkins J.F."/>
            <person name="Rensing S.A."/>
            <person name="Schmutz J."/>
            <person name="Symeonidi A."/>
            <person name="Elias M."/>
            <person name="Eveleigh R.J."/>
            <person name="Herman E.K."/>
            <person name="Klute M.J."/>
            <person name="Nakayama T."/>
            <person name="Obornik M."/>
            <person name="Reyes-Prieto A."/>
            <person name="Armbrust E.V."/>
            <person name="Aves S.J."/>
            <person name="Beiko R.G."/>
            <person name="Coutinho P."/>
            <person name="Dacks J.B."/>
            <person name="Durnford D.G."/>
            <person name="Fast N.M."/>
            <person name="Green B.R."/>
            <person name="Grisdale C."/>
            <person name="Hempe F."/>
            <person name="Henrissat B."/>
            <person name="Hoppner M.P."/>
            <person name="Ishida K.-I."/>
            <person name="Kim E."/>
            <person name="Koreny L."/>
            <person name="Kroth P.G."/>
            <person name="Liu Y."/>
            <person name="Malik S.-B."/>
            <person name="Maier U.G."/>
            <person name="McRose D."/>
            <person name="Mock T."/>
            <person name="Neilson J.A."/>
            <person name="Onodera N.T."/>
            <person name="Poole A.M."/>
            <person name="Pritham E.J."/>
            <person name="Richards T.A."/>
            <person name="Rocap G."/>
            <person name="Roy S.W."/>
            <person name="Sarai C."/>
            <person name="Schaack S."/>
            <person name="Shirato S."/>
            <person name="Slamovits C.H."/>
            <person name="Spencer D.F."/>
            <person name="Suzuki S."/>
            <person name="Worden A.Z."/>
            <person name="Zauner S."/>
            <person name="Barry K."/>
            <person name="Bell C."/>
            <person name="Bharti A.K."/>
            <person name="Crow J.A."/>
            <person name="Grimwood J."/>
            <person name="Kramer R."/>
            <person name="Lindquist E."/>
            <person name="Lucas S."/>
            <person name="Salamov A."/>
            <person name="McFadden G.I."/>
            <person name="Lane C.E."/>
            <person name="Keeling P.J."/>
            <person name="Gray M.W."/>
            <person name="Grigoriev I.V."/>
            <person name="Archibald J.M."/>
        </authorList>
    </citation>
    <scope>NUCLEOTIDE SEQUENCE</scope>
    <source>
        <strain evidence="7">CCMP2712</strain>
    </source>
</reference>
<evidence type="ECO:0000256" key="3">
    <source>
        <dbReference type="SAM" id="Coils"/>
    </source>
</evidence>
<evidence type="ECO:0000259" key="4">
    <source>
        <dbReference type="PROSITE" id="PS50222"/>
    </source>
</evidence>
<evidence type="ECO:0000313" key="5">
    <source>
        <dbReference type="EMBL" id="EKX38923.1"/>
    </source>
</evidence>
<organism evidence="5">
    <name type="scientific">Guillardia theta (strain CCMP2712)</name>
    <name type="common">Cryptophyte</name>
    <dbReference type="NCBI Taxonomy" id="905079"/>
    <lineage>
        <taxon>Eukaryota</taxon>
        <taxon>Cryptophyceae</taxon>
        <taxon>Pyrenomonadales</taxon>
        <taxon>Geminigeraceae</taxon>
        <taxon>Guillardia</taxon>
    </lineage>
</organism>
<evidence type="ECO:0000313" key="7">
    <source>
        <dbReference type="Proteomes" id="UP000011087"/>
    </source>
</evidence>
<dbReference type="InterPro" id="IPR018247">
    <property type="entry name" value="EF_Hand_1_Ca_BS"/>
</dbReference>
<dbReference type="Gene3D" id="1.10.238.10">
    <property type="entry name" value="EF-hand"/>
    <property type="match status" value="2"/>
</dbReference>
<keyword evidence="1" id="KW-0677">Repeat</keyword>
<keyword evidence="3" id="KW-0175">Coiled coil</keyword>
<feature type="coiled-coil region" evidence="3">
    <location>
        <begin position="67"/>
        <end position="129"/>
    </location>
</feature>
<keyword evidence="7" id="KW-1185">Reference proteome</keyword>
<dbReference type="SUPFAM" id="SSF47473">
    <property type="entry name" value="EF-hand"/>
    <property type="match status" value="1"/>
</dbReference>
<dbReference type="PaxDb" id="55529-EKX38923"/>
<evidence type="ECO:0000256" key="2">
    <source>
        <dbReference type="ARBA" id="ARBA00022837"/>
    </source>
</evidence>
<dbReference type="AlphaFoldDB" id="L1IRQ8"/>
<reference evidence="5 7" key="1">
    <citation type="journal article" date="2012" name="Nature">
        <title>Algal genomes reveal evolutionary mosaicism and the fate of nucleomorphs.</title>
        <authorList>
            <consortium name="DOE Joint Genome Institute"/>
            <person name="Curtis B.A."/>
            <person name="Tanifuji G."/>
            <person name="Burki F."/>
            <person name="Gruber A."/>
            <person name="Irimia M."/>
            <person name="Maruyama S."/>
            <person name="Arias M.C."/>
            <person name="Ball S.G."/>
            <person name="Gile G.H."/>
            <person name="Hirakawa Y."/>
            <person name="Hopkins J.F."/>
            <person name="Kuo A."/>
            <person name="Rensing S.A."/>
            <person name="Schmutz J."/>
            <person name="Symeonidi A."/>
            <person name="Elias M."/>
            <person name="Eveleigh R.J."/>
            <person name="Herman E.K."/>
            <person name="Klute M.J."/>
            <person name="Nakayama T."/>
            <person name="Obornik M."/>
            <person name="Reyes-Prieto A."/>
            <person name="Armbrust E.V."/>
            <person name="Aves S.J."/>
            <person name="Beiko R.G."/>
            <person name="Coutinho P."/>
            <person name="Dacks J.B."/>
            <person name="Durnford D.G."/>
            <person name="Fast N.M."/>
            <person name="Green B.R."/>
            <person name="Grisdale C.J."/>
            <person name="Hempel F."/>
            <person name="Henrissat B."/>
            <person name="Hoppner M.P."/>
            <person name="Ishida K."/>
            <person name="Kim E."/>
            <person name="Koreny L."/>
            <person name="Kroth P.G."/>
            <person name="Liu Y."/>
            <person name="Malik S.B."/>
            <person name="Maier U.G."/>
            <person name="McRose D."/>
            <person name="Mock T."/>
            <person name="Neilson J.A."/>
            <person name="Onodera N.T."/>
            <person name="Poole A.M."/>
            <person name="Pritham E.J."/>
            <person name="Richards T.A."/>
            <person name="Rocap G."/>
            <person name="Roy S.W."/>
            <person name="Sarai C."/>
            <person name="Schaack S."/>
            <person name="Shirato S."/>
            <person name="Slamovits C.H."/>
            <person name="Spencer D.F."/>
            <person name="Suzuki S."/>
            <person name="Worden A.Z."/>
            <person name="Zauner S."/>
            <person name="Barry K."/>
            <person name="Bell C."/>
            <person name="Bharti A.K."/>
            <person name="Crow J.A."/>
            <person name="Grimwood J."/>
            <person name="Kramer R."/>
            <person name="Lindquist E."/>
            <person name="Lucas S."/>
            <person name="Salamov A."/>
            <person name="McFadden G.I."/>
            <person name="Lane C.E."/>
            <person name="Keeling P.J."/>
            <person name="Gray M.W."/>
            <person name="Grigoriev I.V."/>
            <person name="Archibald J.M."/>
        </authorList>
    </citation>
    <scope>NUCLEOTIDE SEQUENCE</scope>
    <source>
        <strain evidence="5 7">CCMP2712</strain>
    </source>
</reference>
<evidence type="ECO:0000256" key="1">
    <source>
        <dbReference type="ARBA" id="ARBA00022737"/>
    </source>
</evidence>
<protein>
    <recommendedName>
        <fullName evidence="4">EF-hand domain-containing protein</fullName>
    </recommendedName>
</protein>
<reference evidence="6" key="3">
    <citation type="submission" date="2016-03" db="UniProtKB">
        <authorList>
            <consortium name="EnsemblProtists"/>
        </authorList>
    </citation>
    <scope>IDENTIFICATION</scope>
</reference>
<dbReference type="GO" id="GO:0005509">
    <property type="term" value="F:calcium ion binding"/>
    <property type="evidence" value="ECO:0007669"/>
    <property type="project" value="InterPro"/>
</dbReference>
<keyword evidence="2" id="KW-0106">Calcium</keyword>
<sequence length="222" mass="26424">MRLWARVDKRIFDTDKDGRIGVQDLKLVMQSFGYEHSEEEFESYLDDLPISVEGDRYMDFPQFVLWVVKLGERIEEEEQEAKIKREKELEYRIELMPRGKEVERVKLELAEVKEEREEVYNIVIEEQRQAFKDLFLDLDAQSKGYLTQQDITNLAKKLGKPWTEHEYDAMMHAVAWDEPEMYPCQRAIVEQHAREKLEKELSAFNVDKQAAKRKQASRCAIM</sequence>
<dbReference type="InterPro" id="IPR011992">
    <property type="entry name" value="EF-hand-dom_pair"/>
</dbReference>
<evidence type="ECO:0000313" key="6">
    <source>
        <dbReference type="EnsemblProtists" id="EKX38923"/>
    </source>
</evidence>
<dbReference type="Proteomes" id="UP000011087">
    <property type="component" value="Unassembled WGS sequence"/>
</dbReference>
<dbReference type="EMBL" id="JH993044">
    <property type="protein sequence ID" value="EKX38923.1"/>
    <property type="molecule type" value="Genomic_DNA"/>
</dbReference>
<dbReference type="InterPro" id="IPR050403">
    <property type="entry name" value="Myosin_RLC"/>
</dbReference>
<dbReference type="RefSeq" id="XP_005825903.1">
    <property type="nucleotide sequence ID" value="XM_005825846.1"/>
</dbReference>
<dbReference type="KEGG" id="gtt:GUITHDRAFT_115027"/>
<dbReference type="EnsemblProtists" id="EKX38923">
    <property type="protein sequence ID" value="EKX38923"/>
    <property type="gene ID" value="GUITHDRAFT_115027"/>
</dbReference>
<dbReference type="PROSITE" id="PS00018">
    <property type="entry name" value="EF_HAND_1"/>
    <property type="match status" value="1"/>
</dbReference>
<feature type="domain" description="EF-hand" evidence="4">
    <location>
        <begin position="126"/>
        <end position="161"/>
    </location>
</feature>
<name>L1IRQ8_GUITC</name>